<evidence type="ECO:0000256" key="6">
    <source>
        <dbReference type="ARBA" id="ARBA00022884"/>
    </source>
</evidence>
<name>A0AAN8MVI1_9PEZI</name>
<sequence length="884" mass="96694">MARRKARAARRAALHTGPEGAANTADASIPDAPIATAVSEPPPPGGQAQAQQEAQESRTTTAATNPKKRKSTEAQTLPLETTTIEGVTYKIQPEGLAKILLPPVQDGNTTEVFYNYIQKFNRDLTMTVTRGFGEMLEAERNTPKRQHRGGVKHNKKRQRVGDAADKDVVVVGQGEVGEQANGNGIEQEDVEMAEPTPQKEDGGEAEKGTTPPKKEKPRFAVLDALSATGLRALRYAKELPFVTHVTANDMSPTAVEYIYRNVQFNELTHIITPTHDNATGHMYRTAFPNHIPSPTPENPFRMKLVLPQKYHVIDLDPYGSATQFIDSALQALEDGGLLSVTCTDAAIFASTSYPEKTFATYGGLPAKGDYSHETGLRMVLMSIATTAAKYGLYIEPLLSLSIDYYCRVFVRVRKSAENVKKLSSKGMMVVTCDAGCGSWKVQELGTLRVRQQDKRKNANKQQKEGDAATGAAHPNNIPSYKYGVSQVVESGRCDHCGFKMHVAGPMWSDEIHNAGFINHLLSHVLGQETVKEYETLGRVSGMLKLALGELMPPSPKVVPSPATTSVQPTVAESAPTNGQTVVPVVTTEVDGNPEHRPSLKRKLRQREEAAEKDEQQGPEDEDEPNKLPGLITTISKNRNPTADPLALFIMPTQLARVLHCTAPSVSAFRGALIGLGYHVTKSHCRAGSLKTNAPWEQIWRVMRAWEKAHPVKEGSVTPGMAGYKILYPGSNGDGEEEGDDFGDVKFDEVLGRDKEKGKGDVLYQQNPGAYWGPMAKASKKGLTAEESSKLGNAEKDKRRREERARRQLEREKEGRKEEWELDEQQAKRKKRGLGGAEEVAGEPKGDTTAKPSKTASRESDGAQYGLAPISASDMERLEEEAMKS</sequence>
<dbReference type="InterPro" id="IPR002905">
    <property type="entry name" value="Trm1"/>
</dbReference>
<evidence type="ECO:0000313" key="15">
    <source>
        <dbReference type="Proteomes" id="UP001313282"/>
    </source>
</evidence>
<keyword evidence="4 12" id="KW-0949">S-adenosyl-L-methionine</keyword>
<protein>
    <recommendedName>
        <fullName evidence="7">tRNA (guanine(26)-N(2))-dimethyltransferase</fullName>
        <ecNumber evidence="7">2.1.1.216</ecNumber>
    </recommendedName>
    <alternativeName>
        <fullName evidence="10">tRNA 2,2-dimethylguanosine-26 methyltransferase</fullName>
    </alternativeName>
    <alternativeName>
        <fullName evidence="9">tRNA(guanine-26,N(2)-N(2)) methyltransferase</fullName>
    </alternativeName>
    <alternativeName>
        <fullName evidence="11">tRNA(m(2,2)G26)dimethyltransferase</fullName>
    </alternativeName>
</protein>
<feature type="compositionally biased region" description="Low complexity" evidence="13">
    <location>
        <begin position="173"/>
        <end position="184"/>
    </location>
</feature>
<dbReference type="GO" id="GO:0000049">
    <property type="term" value="F:tRNA binding"/>
    <property type="evidence" value="ECO:0007669"/>
    <property type="project" value="UniProtKB-UniRule"/>
</dbReference>
<evidence type="ECO:0000256" key="10">
    <source>
        <dbReference type="ARBA" id="ARBA00082896"/>
    </source>
</evidence>
<dbReference type="PANTHER" id="PTHR10631:SF3">
    <property type="entry name" value="TRNA (GUANINE(26)-N(2))-DIMETHYLTRANSFERASE"/>
    <property type="match status" value="1"/>
</dbReference>
<dbReference type="PROSITE" id="PS51626">
    <property type="entry name" value="SAM_MT_TRM1"/>
    <property type="match status" value="1"/>
</dbReference>
<evidence type="ECO:0000256" key="2">
    <source>
        <dbReference type="ARBA" id="ARBA00022603"/>
    </source>
</evidence>
<comment type="similarity">
    <text evidence="12">Belongs to the class I-like SAM-binding methyltransferase superfamily. Trm1 family.</text>
</comment>
<reference evidence="14 15" key="1">
    <citation type="submission" date="2019-10" db="EMBL/GenBank/DDBJ databases">
        <authorList>
            <person name="Palmer J.M."/>
        </authorList>
    </citation>
    <scope>NUCLEOTIDE SEQUENCE [LARGE SCALE GENOMIC DNA]</scope>
    <source>
        <strain evidence="14 15">TWF718</strain>
    </source>
</reference>
<keyword evidence="1 12" id="KW-0820">tRNA-binding</keyword>
<evidence type="ECO:0000256" key="7">
    <source>
        <dbReference type="ARBA" id="ARBA00039099"/>
    </source>
</evidence>
<feature type="region of interest" description="Disordered" evidence="13">
    <location>
        <begin position="141"/>
        <end position="161"/>
    </location>
</feature>
<organism evidence="14 15">
    <name type="scientific">Orbilia javanica</name>
    <dbReference type="NCBI Taxonomy" id="47235"/>
    <lineage>
        <taxon>Eukaryota</taxon>
        <taxon>Fungi</taxon>
        <taxon>Dikarya</taxon>
        <taxon>Ascomycota</taxon>
        <taxon>Pezizomycotina</taxon>
        <taxon>Orbiliomycetes</taxon>
        <taxon>Orbiliales</taxon>
        <taxon>Orbiliaceae</taxon>
        <taxon>Orbilia</taxon>
    </lineage>
</organism>
<dbReference type="GO" id="GO:0002940">
    <property type="term" value="P:tRNA N2-guanine methylation"/>
    <property type="evidence" value="ECO:0007669"/>
    <property type="project" value="TreeGrafter"/>
</dbReference>
<accession>A0AAN8MVI1</accession>
<dbReference type="PANTHER" id="PTHR10631">
    <property type="entry name" value="N 2 ,N 2 -DIMETHYLGUANOSINE TRNA METHYLTRANSFERASE"/>
    <property type="match status" value="1"/>
</dbReference>
<proteinExistence type="inferred from homology"/>
<feature type="region of interest" description="Disordered" evidence="13">
    <location>
        <begin position="173"/>
        <end position="218"/>
    </location>
</feature>
<feature type="compositionally biased region" description="Basic residues" evidence="13">
    <location>
        <begin position="143"/>
        <end position="158"/>
    </location>
</feature>
<evidence type="ECO:0000256" key="5">
    <source>
        <dbReference type="ARBA" id="ARBA00022694"/>
    </source>
</evidence>
<evidence type="ECO:0000256" key="12">
    <source>
        <dbReference type="PROSITE-ProRule" id="PRU00958"/>
    </source>
</evidence>
<dbReference type="Proteomes" id="UP001313282">
    <property type="component" value="Unassembled WGS sequence"/>
</dbReference>
<keyword evidence="2 12" id="KW-0489">Methyltransferase</keyword>
<feature type="region of interest" description="Disordered" evidence="13">
    <location>
        <begin position="1"/>
        <end position="76"/>
    </location>
</feature>
<comment type="catalytic activity">
    <reaction evidence="8">
        <text>guanosine(26) in tRNA + 2 S-adenosyl-L-methionine = N(2)-dimethylguanosine(26) in tRNA + 2 S-adenosyl-L-homocysteine + 2 H(+)</text>
        <dbReference type="Rhea" id="RHEA:43140"/>
        <dbReference type="Rhea" id="RHEA-COMP:10359"/>
        <dbReference type="Rhea" id="RHEA-COMP:10360"/>
        <dbReference type="ChEBI" id="CHEBI:15378"/>
        <dbReference type="ChEBI" id="CHEBI:57856"/>
        <dbReference type="ChEBI" id="CHEBI:59789"/>
        <dbReference type="ChEBI" id="CHEBI:74269"/>
        <dbReference type="ChEBI" id="CHEBI:74513"/>
        <dbReference type="EC" id="2.1.1.216"/>
    </reaction>
</comment>
<dbReference type="Pfam" id="PF02005">
    <property type="entry name" value="TRM"/>
    <property type="match status" value="2"/>
</dbReference>
<feature type="compositionally biased region" description="Basic and acidic residues" evidence="13">
    <location>
        <begin position="873"/>
        <end position="884"/>
    </location>
</feature>
<feature type="compositionally biased region" description="Polar residues" evidence="13">
    <location>
        <begin position="561"/>
        <end position="580"/>
    </location>
</feature>
<feature type="compositionally biased region" description="Basic and acidic residues" evidence="13">
    <location>
        <begin position="782"/>
        <end position="818"/>
    </location>
</feature>
<keyword evidence="15" id="KW-1185">Reference proteome</keyword>
<dbReference type="GO" id="GO:0160104">
    <property type="term" value="F:tRNA (guanine(26)-N2)-dimethyltransferase activity"/>
    <property type="evidence" value="ECO:0007669"/>
    <property type="project" value="UniProtKB-EC"/>
</dbReference>
<dbReference type="InterPro" id="IPR042296">
    <property type="entry name" value="tRNA_met_Trm1_C"/>
</dbReference>
<evidence type="ECO:0000256" key="8">
    <source>
        <dbReference type="ARBA" id="ARBA00051897"/>
    </source>
</evidence>
<evidence type="ECO:0000256" key="11">
    <source>
        <dbReference type="ARBA" id="ARBA00083299"/>
    </source>
</evidence>
<feature type="region of interest" description="Disordered" evidence="13">
    <location>
        <begin position="450"/>
        <end position="474"/>
    </location>
</feature>
<gene>
    <name evidence="14" type="primary">TRM1</name>
    <name evidence="14" type="ORF">TWF718_005670</name>
</gene>
<keyword evidence="3 12" id="KW-0808">Transferase</keyword>
<dbReference type="AlphaFoldDB" id="A0AAN8MVI1"/>
<keyword evidence="6 12" id="KW-0694">RNA-binding</keyword>
<evidence type="ECO:0000256" key="13">
    <source>
        <dbReference type="SAM" id="MobiDB-lite"/>
    </source>
</evidence>
<feature type="compositionally biased region" description="Basic and acidic residues" evidence="13">
    <location>
        <begin position="605"/>
        <end position="615"/>
    </location>
</feature>
<feature type="region of interest" description="Disordered" evidence="13">
    <location>
        <begin position="757"/>
        <end position="884"/>
    </location>
</feature>
<dbReference type="GO" id="GO:0005634">
    <property type="term" value="C:nucleus"/>
    <property type="evidence" value="ECO:0007669"/>
    <property type="project" value="TreeGrafter"/>
</dbReference>
<evidence type="ECO:0000256" key="9">
    <source>
        <dbReference type="ARBA" id="ARBA00077143"/>
    </source>
</evidence>
<feature type="compositionally biased region" description="Basic and acidic residues" evidence="13">
    <location>
        <begin position="197"/>
        <end position="218"/>
    </location>
</feature>
<dbReference type="Gene3D" id="3.40.50.150">
    <property type="entry name" value="Vaccinia Virus protein VP39"/>
    <property type="match status" value="1"/>
</dbReference>
<feature type="compositionally biased region" description="Basic residues" evidence="13">
    <location>
        <begin position="1"/>
        <end position="13"/>
    </location>
</feature>
<dbReference type="EMBL" id="JAVHNR010000003">
    <property type="protein sequence ID" value="KAK6347849.1"/>
    <property type="molecule type" value="Genomic_DNA"/>
</dbReference>
<evidence type="ECO:0000256" key="4">
    <source>
        <dbReference type="ARBA" id="ARBA00022691"/>
    </source>
</evidence>
<feature type="compositionally biased region" description="Basic and acidic residues" evidence="13">
    <location>
        <begin position="450"/>
        <end position="466"/>
    </location>
</feature>
<dbReference type="InterPro" id="IPR029063">
    <property type="entry name" value="SAM-dependent_MTases_sf"/>
</dbReference>
<dbReference type="Gene3D" id="3.30.56.70">
    <property type="entry name" value="N2,N2-dimethylguanosine tRNA methyltransferase, C-terminal domain"/>
    <property type="match status" value="1"/>
</dbReference>
<evidence type="ECO:0000256" key="1">
    <source>
        <dbReference type="ARBA" id="ARBA00022555"/>
    </source>
</evidence>
<feature type="region of interest" description="Disordered" evidence="13">
    <location>
        <begin position="555"/>
        <end position="630"/>
    </location>
</feature>
<dbReference type="EC" id="2.1.1.216" evidence="7"/>
<dbReference type="SUPFAM" id="SSF53335">
    <property type="entry name" value="S-adenosyl-L-methionine-dependent methyltransferases"/>
    <property type="match status" value="1"/>
</dbReference>
<dbReference type="FunFam" id="3.30.56.70:FF:000001">
    <property type="entry name" value="tRNA (guanine(26)-N(2))-dimethyltransferase"/>
    <property type="match status" value="1"/>
</dbReference>
<comment type="caution">
    <text evidence="14">The sequence shown here is derived from an EMBL/GenBank/DDBJ whole genome shotgun (WGS) entry which is preliminary data.</text>
</comment>
<evidence type="ECO:0000256" key="3">
    <source>
        <dbReference type="ARBA" id="ARBA00022679"/>
    </source>
</evidence>
<keyword evidence="5 12" id="KW-0819">tRNA processing</keyword>
<evidence type="ECO:0000313" key="14">
    <source>
        <dbReference type="EMBL" id="KAK6347849.1"/>
    </source>
</evidence>